<dbReference type="RefSeq" id="WP_101681594.1">
    <property type="nucleotide sequence ID" value="NZ_PJRP01000004.1"/>
</dbReference>
<accession>A0A2N5CD97</accession>
<evidence type="ECO:0000256" key="1">
    <source>
        <dbReference type="SAM" id="SignalP"/>
    </source>
</evidence>
<gene>
    <name evidence="3" type="ORF">CYJ10_11205</name>
</gene>
<evidence type="ECO:0000259" key="2">
    <source>
        <dbReference type="Pfam" id="PF09084"/>
    </source>
</evidence>
<dbReference type="SUPFAM" id="SSF53850">
    <property type="entry name" value="Periplasmic binding protein-like II"/>
    <property type="match status" value="1"/>
</dbReference>
<dbReference type="EMBL" id="PJRP01000004">
    <property type="protein sequence ID" value="PLQ00223.1"/>
    <property type="molecule type" value="Genomic_DNA"/>
</dbReference>
<comment type="caution">
    <text evidence="3">The sequence shown here is derived from an EMBL/GenBank/DDBJ whole genome shotgun (WGS) entry which is preliminary data.</text>
</comment>
<organism evidence="3 4">
    <name type="scientific">Cupriavidus pauculus</name>
    <dbReference type="NCBI Taxonomy" id="82633"/>
    <lineage>
        <taxon>Bacteria</taxon>
        <taxon>Pseudomonadati</taxon>
        <taxon>Pseudomonadota</taxon>
        <taxon>Betaproteobacteria</taxon>
        <taxon>Burkholderiales</taxon>
        <taxon>Burkholderiaceae</taxon>
        <taxon>Cupriavidus</taxon>
    </lineage>
</organism>
<dbReference type="PANTHER" id="PTHR30024">
    <property type="entry name" value="ALIPHATIC SULFONATES-BINDING PROTEIN-RELATED"/>
    <property type="match status" value="1"/>
</dbReference>
<reference evidence="3 4" key="1">
    <citation type="submission" date="2017-12" db="EMBL/GenBank/DDBJ databases">
        <title>Genome sequence of the active heterotrophic nitrifier-denitrifier, Cupriavidus pauculus UM1.</title>
        <authorList>
            <person name="Putonti C."/>
            <person name="Castignetti D."/>
        </authorList>
    </citation>
    <scope>NUCLEOTIDE SEQUENCE [LARGE SCALE GENOMIC DNA]</scope>
    <source>
        <strain evidence="3 4">UM1</strain>
    </source>
</reference>
<dbReference type="Gene3D" id="3.40.190.10">
    <property type="entry name" value="Periplasmic binding protein-like II"/>
    <property type="match status" value="2"/>
</dbReference>
<evidence type="ECO:0000313" key="4">
    <source>
        <dbReference type="Proteomes" id="UP000234341"/>
    </source>
</evidence>
<dbReference type="Proteomes" id="UP000234341">
    <property type="component" value="Unassembled WGS sequence"/>
</dbReference>
<feature type="domain" description="SsuA/THI5-like" evidence="2">
    <location>
        <begin position="55"/>
        <end position="266"/>
    </location>
</feature>
<name>A0A2N5CD97_9BURK</name>
<sequence length="371" mass="39864">MLFRKPARAGATPAAFAKFAAFVALGTSTLFATSAYALDEVTVALAIPPAVHDGAPYAAAEALGLFKDANLSVKTIVFQGAGALLPQVAGKRVTFGYPTSEPVIASYFSGKDPLPLRYFYNGVPGNTMEFAVLADSPIRTLADLKDKQIGVGALTWGTIPGGRAALRIAGLEPGKNVEYVAVGALGAGFQALRTHRIDALNFNSSWDDLLEFSGTKIRRIAYPAVFQETAGNGFIAHVDTLRDQPDLVRRFGRAYTQAQIVCEANPAFCVKAFWQQHPESRPAGDEAKQLAEASELLTRRLKRVLYTPSGAPRIPGQYDLPAIQRGIEAMAKAGEYPSAEVPLQKIFSNEFVPAFSDFDRAALIRRAKAAQ</sequence>
<dbReference type="InterPro" id="IPR015168">
    <property type="entry name" value="SsuA/THI5"/>
</dbReference>
<protein>
    <submittedName>
        <fullName evidence="3">ABC transporter substrate-binding protein</fullName>
    </submittedName>
</protein>
<keyword evidence="1" id="KW-0732">Signal</keyword>
<dbReference type="Pfam" id="PF09084">
    <property type="entry name" value="NMT1"/>
    <property type="match status" value="1"/>
</dbReference>
<dbReference type="STRING" id="82633.GCA_000974605_05272"/>
<feature type="chain" id="PRO_5014995424" evidence="1">
    <location>
        <begin position="38"/>
        <end position="371"/>
    </location>
</feature>
<evidence type="ECO:0000313" key="3">
    <source>
        <dbReference type="EMBL" id="PLQ00223.1"/>
    </source>
</evidence>
<feature type="signal peptide" evidence="1">
    <location>
        <begin position="1"/>
        <end position="37"/>
    </location>
</feature>
<dbReference type="OrthoDB" id="5318791at2"/>
<proteinExistence type="predicted"/>
<dbReference type="AlphaFoldDB" id="A0A2N5CD97"/>